<accession>S2EAK3</accession>
<dbReference type="Pfam" id="PF09851">
    <property type="entry name" value="SHOCT"/>
    <property type="match status" value="1"/>
</dbReference>
<comment type="caution">
    <text evidence="2">The sequence shown here is derived from an EMBL/GenBank/DDBJ whole genome shotgun (WGS) entry which is preliminary data.</text>
</comment>
<dbReference type="AlphaFoldDB" id="S2EAK3"/>
<evidence type="ECO:0000259" key="1">
    <source>
        <dbReference type="Pfam" id="PF09851"/>
    </source>
</evidence>
<evidence type="ECO:0000313" key="2">
    <source>
        <dbReference type="EMBL" id="EPA06411.1"/>
    </source>
</evidence>
<dbReference type="InterPro" id="IPR018649">
    <property type="entry name" value="SHOCT"/>
</dbReference>
<sequence>MSVADELVKLAKLKEQGIISESEFLQMKQALIRKMNENP</sequence>
<keyword evidence="3" id="KW-1185">Reference proteome</keyword>
<dbReference type="RefSeq" id="WP_010190166.1">
    <property type="nucleotide sequence ID" value="NZ_AHJG01000052.1"/>
</dbReference>
<dbReference type="Proteomes" id="UP000014065">
    <property type="component" value="Unassembled WGS sequence"/>
</dbReference>
<protein>
    <recommendedName>
        <fullName evidence="1">SHOCT domain-containing protein</fullName>
    </recommendedName>
</protein>
<gene>
    <name evidence="2" type="ORF">BG20_I2138</name>
</gene>
<proteinExistence type="predicted"/>
<dbReference type="EMBL" id="AHJG01000052">
    <property type="protein sequence ID" value="EPA06411.1"/>
    <property type="molecule type" value="Genomic_DNA"/>
</dbReference>
<evidence type="ECO:0000313" key="3">
    <source>
        <dbReference type="Proteomes" id="UP000014065"/>
    </source>
</evidence>
<feature type="domain" description="SHOCT" evidence="1">
    <location>
        <begin position="5"/>
        <end position="31"/>
    </location>
</feature>
<organism evidence="2 3">
    <name type="scientific">Candidatus Nitrosarchaeum limnium BG20</name>
    <dbReference type="NCBI Taxonomy" id="859192"/>
    <lineage>
        <taxon>Archaea</taxon>
        <taxon>Nitrososphaerota</taxon>
        <taxon>Nitrososphaeria</taxon>
        <taxon>Nitrosopumilales</taxon>
        <taxon>Nitrosopumilaceae</taxon>
        <taxon>Nitrosarchaeum</taxon>
    </lineage>
</organism>
<name>S2EAK3_9ARCH</name>
<reference evidence="2 3" key="1">
    <citation type="journal article" date="2012" name="J. Bacteriol.">
        <title>Genome Sequence of "Candidatus Nitrosoarchaeum limnia" BG20, a Low-Salinity Ammonia-Oxidizing Archaeon from the San Francisco Bay Estuary.</title>
        <authorList>
            <person name="Mosier A.C."/>
            <person name="Allen E.E."/>
            <person name="Kim M."/>
            <person name="Ferriera S."/>
            <person name="Francis C.A."/>
        </authorList>
    </citation>
    <scope>NUCLEOTIDE SEQUENCE [LARGE SCALE GENOMIC DNA]</scope>
    <source>
        <strain evidence="2 3">BG20</strain>
    </source>
</reference>